<feature type="compositionally biased region" description="Polar residues" evidence="1">
    <location>
        <begin position="12"/>
        <end position="21"/>
    </location>
</feature>
<dbReference type="EMBL" id="AJIL01000061">
    <property type="protein sequence ID" value="KNE98064.1"/>
    <property type="molecule type" value="Genomic_DNA"/>
</dbReference>
<proteinExistence type="predicted"/>
<organism evidence="2 3">
    <name type="scientific">Puccinia striiformis f. sp. tritici PST-78</name>
    <dbReference type="NCBI Taxonomy" id="1165861"/>
    <lineage>
        <taxon>Eukaryota</taxon>
        <taxon>Fungi</taxon>
        <taxon>Dikarya</taxon>
        <taxon>Basidiomycota</taxon>
        <taxon>Pucciniomycotina</taxon>
        <taxon>Pucciniomycetes</taxon>
        <taxon>Pucciniales</taxon>
        <taxon>Pucciniaceae</taxon>
        <taxon>Puccinia</taxon>
    </lineage>
</organism>
<name>A0A0L0VGF8_9BASI</name>
<dbReference type="AlphaFoldDB" id="A0A0L0VGF8"/>
<reference evidence="3" key="1">
    <citation type="submission" date="2014-03" db="EMBL/GenBank/DDBJ databases">
        <title>The Genome Sequence of Puccinia striiformis f. sp. tritici PST-78.</title>
        <authorList>
            <consortium name="The Broad Institute Genome Sequencing Platform"/>
            <person name="Cuomo C."/>
            <person name="Hulbert S."/>
            <person name="Chen X."/>
            <person name="Walker B."/>
            <person name="Young S.K."/>
            <person name="Zeng Q."/>
            <person name="Gargeya S."/>
            <person name="Fitzgerald M."/>
            <person name="Haas B."/>
            <person name="Abouelleil A."/>
            <person name="Alvarado L."/>
            <person name="Arachchi H.M."/>
            <person name="Berlin A.M."/>
            <person name="Chapman S.B."/>
            <person name="Goldberg J."/>
            <person name="Griggs A."/>
            <person name="Gujja S."/>
            <person name="Hansen M."/>
            <person name="Howarth C."/>
            <person name="Imamovic A."/>
            <person name="Larimer J."/>
            <person name="McCowan C."/>
            <person name="Montmayeur A."/>
            <person name="Murphy C."/>
            <person name="Neiman D."/>
            <person name="Pearson M."/>
            <person name="Priest M."/>
            <person name="Roberts A."/>
            <person name="Saif S."/>
            <person name="Shea T."/>
            <person name="Sisk P."/>
            <person name="Sykes S."/>
            <person name="Wortman J."/>
            <person name="Nusbaum C."/>
            <person name="Birren B."/>
        </authorList>
    </citation>
    <scope>NUCLEOTIDE SEQUENCE [LARGE SCALE GENOMIC DNA]</scope>
    <source>
        <strain evidence="3">race PST-78</strain>
    </source>
</reference>
<feature type="region of interest" description="Disordered" evidence="1">
    <location>
        <begin position="1"/>
        <end position="32"/>
    </location>
</feature>
<sequence length="128" mass="13803">MAESELTRIRPSDSNSGSQRIANRFKFGGRTPGPSSLNRLAIHSVAEPPSLNRVAASDVNSDSAIRLRFAGSVAFSFSHLERATTAEKSYLWLGNAASDGFYHVDNPSNQTWCPCPPVRALPVAEGKT</sequence>
<evidence type="ECO:0000313" key="2">
    <source>
        <dbReference type="EMBL" id="KNE98064.1"/>
    </source>
</evidence>
<keyword evidence="3" id="KW-1185">Reference proteome</keyword>
<accession>A0A0L0VGF8</accession>
<comment type="caution">
    <text evidence="2">The sequence shown here is derived from an EMBL/GenBank/DDBJ whole genome shotgun (WGS) entry which is preliminary data.</text>
</comment>
<protein>
    <submittedName>
        <fullName evidence="2">Uncharacterized protein</fullName>
    </submittedName>
</protein>
<evidence type="ECO:0000256" key="1">
    <source>
        <dbReference type="SAM" id="MobiDB-lite"/>
    </source>
</evidence>
<dbReference type="Proteomes" id="UP000054564">
    <property type="component" value="Unassembled WGS sequence"/>
</dbReference>
<evidence type="ECO:0000313" key="3">
    <source>
        <dbReference type="Proteomes" id="UP000054564"/>
    </source>
</evidence>
<feature type="compositionally biased region" description="Basic and acidic residues" evidence="1">
    <location>
        <begin position="1"/>
        <end position="11"/>
    </location>
</feature>
<gene>
    <name evidence="2" type="ORF">PSTG_08738</name>
</gene>